<name>A0ABY3C6L9_9GAMM</name>
<gene>
    <name evidence="1" type="ORF">EKO24_017710</name>
</gene>
<dbReference type="Gene3D" id="1.10.1740.70">
    <property type="entry name" value="ChaB"/>
    <property type="match status" value="1"/>
</dbReference>
<accession>A0ABY3C6L9</accession>
<organism evidence="1 2">
    <name type="scientific">Candidatus Methylobacter oryzae</name>
    <dbReference type="NCBI Taxonomy" id="2497749"/>
    <lineage>
        <taxon>Bacteria</taxon>
        <taxon>Pseudomonadati</taxon>
        <taxon>Pseudomonadota</taxon>
        <taxon>Gammaproteobacteria</taxon>
        <taxon>Methylococcales</taxon>
        <taxon>Methylococcaceae</taxon>
        <taxon>Methylobacter</taxon>
    </lineage>
</organism>
<comment type="caution">
    <text evidence="1">The sequence shown here is derived from an EMBL/GenBank/DDBJ whole genome shotgun (WGS) entry which is preliminary data.</text>
</comment>
<keyword evidence="2" id="KW-1185">Reference proteome</keyword>
<dbReference type="InterPro" id="IPR009317">
    <property type="entry name" value="ChaB"/>
</dbReference>
<sequence length="70" mass="8254">MPYRDINDLPQNVTEHLPKHAQEIYLAAFNNAWDEYGHEEERAHRVAWSAVKKKYQKDESSGQWKAIDKA</sequence>
<reference evidence="1 2" key="1">
    <citation type="journal article" date="2019" name="Antonie Van Leeuwenhoek">
        <title>Description of 'Ca. Methylobacter oryzae' KRF1, a novel species from the environmentally important Methylobacter clade 2.</title>
        <authorList>
            <person name="Khatri K."/>
            <person name="Mohite J.A."/>
            <person name="Pandit P.S."/>
            <person name="Bahulikar R."/>
            <person name="Rahalkar M.C."/>
        </authorList>
    </citation>
    <scope>NUCLEOTIDE SEQUENCE [LARGE SCALE GENOMIC DNA]</scope>
    <source>
        <strain evidence="1 2">KRF1</strain>
    </source>
</reference>
<dbReference type="Proteomes" id="UP000733744">
    <property type="component" value="Unassembled WGS sequence"/>
</dbReference>
<dbReference type="EMBL" id="RYFG02000114">
    <property type="protein sequence ID" value="TRW91248.1"/>
    <property type="molecule type" value="Genomic_DNA"/>
</dbReference>
<dbReference type="RefSeq" id="WP_127027738.1">
    <property type="nucleotide sequence ID" value="NZ_RYFG02000114.1"/>
</dbReference>
<evidence type="ECO:0000313" key="1">
    <source>
        <dbReference type="EMBL" id="TRW91248.1"/>
    </source>
</evidence>
<dbReference type="SUPFAM" id="SSF140376">
    <property type="entry name" value="ChaB-like"/>
    <property type="match status" value="1"/>
</dbReference>
<proteinExistence type="predicted"/>
<dbReference type="InterPro" id="IPR037205">
    <property type="entry name" value="ChaB_sf"/>
</dbReference>
<dbReference type="Pfam" id="PF06150">
    <property type="entry name" value="ChaB"/>
    <property type="match status" value="1"/>
</dbReference>
<evidence type="ECO:0000313" key="2">
    <source>
        <dbReference type="Proteomes" id="UP000733744"/>
    </source>
</evidence>
<protein>
    <submittedName>
        <fullName evidence="1">Cation transporter</fullName>
    </submittedName>
</protein>